<dbReference type="RefSeq" id="WP_092176403.1">
    <property type="nucleotide sequence ID" value="NZ_FNZH01000005.1"/>
</dbReference>
<evidence type="ECO:0000259" key="2">
    <source>
        <dbReference type="Pfam" id="PF25164"/>
    </source>
</evidence>
<dbReference type="EMBL" id="FNZH01000005">
    <property type="protein sequence ID" value="SEJ56351.1"/>
    <property type="molecule type" value="Genomic_DNA"/>
</dbReference>
<protein>
    <submittedName>
        <fullName evidence="3">Competence protein CoiA-like family protein</fullName>
    </submittedName>
</protein>
<name>A0A1H6ZSM3_9BACT</name>
<evidence type="ECO:0000313" key="4">
    <source>
        <dbReference type="Proteomes" id="UP000199403"/>
    </source>
</evidence>
<dbReference type="Proteomes" id="UP000199403">
    <property type="component" value="Unassembled WGS sequence"/>
</dbReference>
<proteinExistence type="predicted"/>
<dbReference type="Pfam" id="PF06054">
    <property type="entry name" value="CoiA_nuc"/>
    <property type="match status" value="1"/>
</dbReference>
<dbReference type="AlphaFoldDB" id="A0A1H6ZSM3"/>
<organism evidence="3 4">
    <name type="scientific">Cyclobacterium xiamenense</name>
    <dbReference type="NCBI Taxonomy" id="1297121"/>
    <lineage>
        <taxon>Bacteria</taxon>
        <taxon>Pseudomonadati</taxon>
        <taxon>Bacteroidota</taxon>
        <taxon>Cytophagia</taxon>
        <taxon>Cytophagales</taxon>
        <taxon>Cyclobacteriaceae</taxon>
        <taxon>Cyclobacterium</taxon>
    </lineage>
</organism>
<evidence type="ECO:0000259" key="1">
    <source>
        <dbReference type="Pfam" id="PF06054"/>
    </source>
</evidence>
<feature type="domain" description="Competence protein CoiA nuclease-like" evidence="1">
    <location>
        <begin position="92"/>
        <end position="133"/>
    </location>
</feature>
<dbReference type="InterPro" id="IPR057253">
    <property type="entry name" value="CoiA-like_N"/>
</dbReference>
<evidence type="ECO:0000313" key="3">
    <source>
        <dbReference type="EMBL" id="SEJ56351.1"/>
    </source>
</evidence>
<accession>A0A1H6ZSM3</accession>
<gene>
    <name evidence="3" type="ORF">SAMN05192553_105107</name>
</gene>
<dbReference type="Pfam" id="PF25164">
    <property type="entry name" value="CoiA_N"/>
    <property type="match status" value="1"/>
</dbReference>
<reference evidence="4" key="1">
    <citation type="submission" date="2016-10" db="EMBL/GenBank/DDBJ databases">
        <authorList>
            <person name="Varghese N."/>
            <person name="Submissions S."/>
        </authorList>
    </citation>
    <scope>NUCLEOTIDE SEQUENCE [LARGE SCALE GENOMIC DNA]</scope>
    <source>
        <strain evidence="4">IBRC-M 10761</strain>
    </source>
</reference>
<dbReference type="OrthoDB" id="1490774at2"/>
<keyword evidence="4" id="KW-1185">Reference proteome</keyword>
<dbReference type="InterPro" id="IPR010330">
    <property type="entry name" value="CoiA_nuc"/>
</dbReference>
<feature type="domain" description="Competence protein CoiA-like N-terminal" evidence="2">
    <location>
        <begin position="13"/>
        <end position="49"/>
    </location>
</feature>
<sequence length="256" mass="30615">MRFALIDNKRVEAQPKQQGICPICSQSVIAKCGDKKVWHWAHRSIKACDSWWEPETEWHRNWKNYYPSDWQETVLFDGQTGEKHIADVKTIHSLVIEFQHSAIKPEERISREKFYKNMIWVVDGTRLKRDYPRFHKGMENFRRTNQQGVFYVNFPEGVFSKIWLNSSVPVIFDFSTTEQNEIRNTLWCLLPQKDITQAIVVGFKRNDLVQITHNRGQLFMESQKQKTPPRPAQIKIKRRESTHYLHKGKWVKRKRF</sequence>